<dbReference type="PANTHER" id="PTHR46579:SF1">
    <property type="entry name" value="F5_8 TYPE C DOMAIN-CONTAINING PROTEIN"/>
    <property type="match status" value="1"/>
</dbReference>
<evidence type="ECO:0000313" key="2">
    <source>
        <dbReference type="EMBL" id="CAG8787807.1"/>
    </source>
</evidence>
<accession>A0ABN7VN14</accession>
<comment type="caution">
    <text evidence="2">The sequence shown here is derived from an EMBL/GenBank/DDBJ whole genome shotgun (WGS) entry which is preliminary data.</text>
</comment>
<feature type="compositionally biased region" description="Acidic residues" evidence="1">
    <location>
        <begin position="16"/>
        <end position="38"/>
    </location>
</feature>
<dbReference type="EMBL" id="CAJVQB010018487">
    <property type="protein sequence ID" value="CAG8787807.1"/>
    <property type="molecule type" value="Genomic_DNA"/>
</dbReference>
<organism evidence="2 3">
    <name type="scientific">Gigaspora margarita</name>
    <dbReference type="NCBI Taxonomy" id="4874"/>
    <lineage>
        <taxon>Eukaryota</taxon>
        <taxon>Fungi</taxon>
        <taxon>Fungi incertae sedis</taxon>
        <taxon>Mucoromycota</taxon>
        <taxon>Glomeromycotina</taxon>
        <taxon>Glomeromycetes</taxon>
        <taxon>Diversisporales</taxon>
        <taxon>Gigasporaceae</taxon>
        <taxon>Gigaspora</taxon>
    </lineage>
</organism>
<protein>
    <submittedName>
        <fullName evidence="2">16657_t:CDS:1</fullName>
    </submittedName>
</protein>
<feature type="non-terminal residue" evidence="2">
    <location>
        <position position="1"/>
    </location>
</feature>
<dbReference type="Pfam" id="PF02992">
    <property type="entry name" value="Transposase_21"/>
    <property type="match status" value="1"/>
</dbReference>
<dbReference type="InterPro" id="IPR004242">
    <property type="entry name" value="Transposase_21"/>
</dbReference>
<feature type="region of interest" description="Disordered" evidence="1">
    <location>
        <begin position="1"/>
        <end position="48"/>
    </location>
</feature>
<proteinExistence type="predicted"/>
<sequence length="460" mass="53169">SEKEFEEYNEGHNDEYNENNDDECNNTYSEYDEEDYEENKERYNVNGNEEYNEYYEEYKEECSEESDEEFNKDLDFDAAFNEILEALEVSEITLYKLQKLLGNLVPFKPTLVDCCVNSCIAFTNNLINVNYCPECNEPRYKFGKTSGAPRKNIALMVSTDGYQIFYQKRDDCWVVLFINANIPPDIRVQHVNLMISVLIPGPRAPKNFNTFLQPLINELKQLQEGIQCIDGATEETFILRAYILSWSGDILALAKIMCTTGHNSYKACRFCSIHGVCCNKNQHVYFSLKPPNNIYLLDVATIKYLNGSSRKREVQERGKLFVLLSCNILNNMLGNILYLLGVNDRSILFELKSIRFPDSFPVDIMHGLFENIAPAMLRHWSGSFFRDSQFSSSEYIIPNNAWAKIGKPMEKNKKNMPLSFGCPPINIQCHSAAFKAEHWLNWITLYSIPLLQGNLLEWYA</sequence>
<gene>
    <name evidence="2" type="ORF">GMARGA_LOCUS20739</name>
</gene>
<evidence type="ECO:0000313" key="3">
    <source>
        <dbReference type="Proteomes" id="UP000789901"/>
    </source>
</evidence>
<keyword evidence="3" id="KW-1185">Reference proteome</keyword>
<evidence type="ECO:0000256" key="1">
    <source>
        <dbReference type="SAM" id="MobiDB-lite"/>
    </source>
</evidence>
<dbReference type="Proteomes" id="UP000789901">
    <property type="component" value="Unassembled WGS sequence"/>
</dbReference>
<reference evidence="2 3" key="1">
    <citation type="submission" date="2021-06" db="EMBL/GenBank/DDBJ databases">
        <authorList>
            <person name="Kallberg Y."/>
            <person name="Tangrot J."/>
            <person name="Rosling A."/>
        </authorList>
    </citation>
    <scope>NUCLEOTIDE SEQUENCE [LARGE SCALE GENOMIC DNA]</scope>
    <source>
        <strain evidence="2 3">120-4 pot B 10/14</strain>
    </source>
</reference>
<name>A0ABN7VN14_GIGMA</name>
<dbReference type="PANTHER" id="PTHR46579">
    <property type="entry name" value="F5/8 TYPE C DOMAIN-CONTAINING PROTEIN-RELATED"/>
    <property type="match status" value="1"/>
</dbReference>